<organism evidence="2 3">
    <name type="scientific">Crocosphaera chwakensis CCY0110</name>
    <dbReference type="NCBI Taxonomy" id="391612"/>
    <lineage>
        <taxon>Bacteria</taxon>
        <taxon>Bacillati</taxon>
        <taxon>Cyanobacteriota</taxon>
        <taxon>Cyanophyceae</taxon>
        <taxon>Oscillatoriophycideae</taxon>
        <taxon>Chroococcales</taxon>
        <taxon>Aphanothecaceae</taxon>
        <taxon>Crocosphaera</taxon>
        <taxon>Crocosphaera chwakensis</taxon>
    </lineage>
</organism>
<dbReference type="AlphaFoldDB" id="A3IXG9"/>
<feature type="domain" description="DUF6888" evidence="1">
    <location>
        <begin position="1"/>
        <end position="54"/>
    </location>
</feature>
<comment type="caution">
    <text evidence="2">The sequence shown here is derived from an EMBL/GenBank/DDBJ whole genome shotgun (WGS) entry which is preliminary data.</text>
</comment>
<dbReference type="RefSeq" id="WP_008278076.1">
    <property type="nucleotide sequence ID" value="NZ_AAXW01000065.1"/>
</dbReference>
<dbReference type="InterPro" id="IPR054181">
    <property type="entry name" value="DUF6888"/>
</dbReference>
<dbReference type="EMBL" id="AAXW01000065">
    <property type="protein sequence ID" value="EAZ88816.1"/>
    <property type="molecule type" value="Genomic_DNA"/>
</dbReference>
<dbReference type="Proteomes" id="UP000003781">
    <property type="component" value="Unassembled WGS sequence"/>
</dbReference>
<evidence type="ECO:0000313" key="2">
    <source>
        <dbReference type="EMBL" id="EAZ88816.1"/>
    </source>
</evidence>
<keyword evidence="3" id="KW-1185">Reference proteome</keyword>
<proteinExistence type="predicted"/>
<name>A3IXG9_9CHRO</name>
<accession>A3IXG9</accession>
<sequence>MPTEKQAVKCFLMCQQITQMYLPVFLVRLDERTNDIFILAGEDIQILIDNEGDVTIL</sequence>
<gene>
    <name evidence="2" type="ORF">CY0110_11877</name>
</gene>
<dbReference type="Pfam" id="PF21828">
    <property type="entry name" value="DUF6888"/>
    <property type="match status" value="1"/>
</dbReference>
<reference evidence="2 3" key="1">
    <citation type="submission" date="2007-03" db="EMBL/GenBank/DDBJ databases">
        <authorList>
            <person name="Stal L."/>
            <person name="Ferriera S."/>
            <person name="Johnson J."/>
            <person name="Kravitz S."/>
            <person name="Beeson K."/>
            <person name="Sutton G."/>
            <person name="Rogers Y.-H."/>
            <person name="Friedman R."/>
            <person name="Frazier M."/>
            <person name="Venter J.C."/>
        </authorList>
    </citation>
    <scope>NUCLEOTIDE SEQUENCE [LARGE SCALE GENOMIC DNA]</scope>
    <source>
        <strain evidence="2 3">CCY0110</strain>
    </source>
</reference>
<evidence type="ECO:0000313" key="3">
    <source>
        <dbReference type="Proteomes" id="UP000003781"/>
    </source>
</evidence>
<protein>
    <recommendedName>
        <fullName evidence="1">DUF6888 domain-containing protein</fullName>
    </recommendedName>
</protein>
<evidence type="ECO:0000259" key="1">
    <source>
        <dbReference type="Pfam" id="PF21828"/>
    </source>
</evidence>